<dbReference type="InterPro" id="IPR030676">
    <property type="entry name" value="CitT-rel"/>
</dbReference>
<evidence type="ECO:0000256" key="1">
    <source>
        <dbReference type="SAM" id="MobiDB-lite"/>
    </source>
</evidence>
<evidence type="ECO:0000313" key="4">
    <source>
        <dbReference type="EMBL" id="OKH96381.1"/>
    </source>
</evidence>
<feature type="transmembrane region" description="Helical" evidence="2">
    <location>
        <begin position="324"/>
        <end position="342"/>
    </location>
</feature>
<keyword evidence="2" id="KW-0812">Transmembrane</keyword>
<dbReference type="AlphaFoldDB" id="A0A1Q4VEX9"/>
<accession>A0A1Q4VEX9</accession>
<protein>
    <submittedName>
        <fullName evidence="4">DeoR family transcriptional regulator</fullName>
    </submittedName>
</protein>
<feature type="transmembrane region" description="Helical" evidence="2">
    <location>
        <begin position="445"/>
        <end position="466"/>
    </location>
</feature>
<dbReference type="STRING" id="1048205.AB852_07235"/>
<keyword evidence="2" id="KW-0472">Membrane</keyword>
<feature type="transmembrane region" description="Helical" evidence="2">
    <location>
        <begin position="175"/>
        <end position="195"/>
    </location>
</feature>
<feature type="region of interest" description="Disordered" evidence="1">
    <location>
        <begin position="206"/>
        <end position="262"/>
    </location>
</feature>
<dbReference type="Pfam" id="PF07158">
    <property type="entry name" value="MatC_N"/>
    <property type="match status" value="1"/>
</dbReference>
<comment type="caution">
    <text evidence="4">The sequence shown here is derived from an EMBL/GenBank/DDBJ whole genome shotgun (WGS) entry which is preliminary data.</text>
</comment>
<feature type="transmembrane region" description="Helical" evidence="2">
    <location>
        <begin position="354"/>
        <end position="379"/>
    </location>
</feature>
<feature type="compositionally biased region" description="Low complexity" evidence="1">
    <location>
        <begin position="233"/>
        <end position="242"/>
    </location>
</feature>
<feature type="transmembrane region" description="Helical" evidence="2">
    <location>
        <begin position="276"/>
        <end position="294"/>
    </location>
</feature>
<feature type="transmembrane region" description="Helical" evidence="2">
    <location>
        <begin position="391"/>
        <end position="412"/>
    </location>
</feature>
<proteinExistence type="predicted"/>
<dbReference type="InterPro" id="IPR009827">
    <property type="entry name" value="MatC_N"/>
</dbReference>
<evidence type="ECO:0000256" key="2">
    <source>
        <dbReference type="SAM" id="Phobius"/>
    </source>
</evidence>
<keyword evidence="2" id="KW-1133">Transmembrane helix</keyword>
<evidence type="ECO:0000313" key="5">
    <source>
        <dbReference type="Proteomes" id="UP000186455"/>
    </source>
</evidence>
<feature type="transmembrane region" description="Helical" evidence="2">
    <location>
        <begin position="90"/>
        <end position="123"/>
    </location>
</feature>
<evidence type="ECO:0000259" key="3">
    <source>
        <dbReference type="Pfam" id="PF07158"/>
    </source>
</evidence>
<dbReference type="Proteomes" id="UP000186455">
    <property type="component" value="Unassembled WGS sequence"/>
</dbReference>
<dbReference type="EMBL" id="LFBV01000001">
    <property type="protein sequence ID" value="OKH96381.1"/>
    <property type="molecule type" value="Genomic_DNA"/>
</dbReference>
<feature type="domain" description="Dicarboxylate carrier MatC N-terminal" evidence="3">
    <location>
        <begin position="1"/>
        <end position="149"/>
    </location>
</feature>
<dbReference type="RefSeq" id="WP_073784701.1">
    <property type="nucleotide sequence ID" value="NZ_LFBV01000001.1"/>
</dbReference>
<feature type="transmembrane region" description="Helical" evidence="2">
    <location>
        <begin position="6"/>
        <end position="36"/>
    </location>
</feature>
<feature type="transmembrane region" description="Helical" evidence="2">
    <location>
        <begin position="135"/>
        <end position="155"/>
    </location>
</feature>
<sequence>MSDHVISIIALALVFTIATFTSVHMGALAIVAAFLVGSLFVGQTSDDIFGGFPGDLFVVLVGVTFLFAIAKNNGTVDWLVHASTRAVRGRIALIPWAMFLVTAVLTAVGAVVPAAVAIIAPIGMGFAARYRINPVLLGLFIINGASAGGFSPISIFGSITNGVVERNGLPGNPTLLFVSSFLFNVLLSLVVFFMFGGRSLIGRRAGAPGDLPQDGAEPTGPPPHGDGVPDTHPSGGTPVPAGVGTGPKGGTATLRSPAPVTPLPDPVADEARLDRVKVLTLLGLLSLVVGALFFDLNVGLLSLTVTVVLSLLSPASAKGAVDRCAWSTVLLVCGIVTFVSMMERIGTIDWLGESVAGIGAPLIGALLICFIGSVVSAFASTTGILGALIPLAVPFLLAGEVGAVGMVIALAISSSVVDSSPVSTSGALVTANAPEGRRDEVFKRLMVWGMSMAAVAPPVTWLLFVVPGWL</sequence>
<name>A0A1Q4VEX9_9ACTN</name>
<feature type="transmembrane region" description="Helical" evidence="2">
    <location>
        <begin position="48"/>
        <end position="70"/>
    </location>
</feature>
<organism evidence="4 5">
    <name type="scientific">Streptomyces uncialis</name>
    <dbReference type="NCBI Taxonomy" id="1048205"/>
    <lineage>
        <taxon>Bacteria</taxon>
        <taxon>Bacillati</taxon>
        <taxon>Actinomycetota</taxon>
        <taxon>Actinomycetes</taxon>
        <taxon>Kitasatosporales</taxon>
        <taxon>Streptomycetaceae</taxon>
        <taxon>Streptomyces</taxon>
    </lineage>
</organism>
<keyword evidence="5" id="KW-1185">Reference proteome</keyword>
<gene>
    <name evidence="4" type="ORF">AB852_07235</name>
</gene>
<dbReference type="PANTHER" id="PTHR42826">
    <property type="entry name" value="DICARBOXYLATE TRANSPORTER 2.1, CHLOROPLASTIC"/>
    <property type="match status" value="1"/>
</dbReference>
<reference evidence="4 5" key="1">
    <citation type="submission" date="2015-06" db="EMBL/GenBank/DDBJ databases">
        <title>Cloning and characterization of the uncialamcin biosynthetic gene cluster.</title>
        <authorList>
            <person name="Yan X."/>
            <person name="Huang T."/>
            <person name="Ge H."/>
            <person name="Shen B."/>
        </authorList>
    </citation>
    <scope>NUCLEOTIDE SEQUENCE [LARGE SCALE GENOMIC DNA]</scope>
    <source>
        <strain evidence="4 5">DCA2648</strain>
    </source>
</reference>